<dbReference type="GO" id="GO:0005886">
    <property type="term" value="C:plasma membrane"/>
    <property type="evidence" value="ECO:0000318"/>
    <property type="project" value="GO_Central"/>
</dbReference>
<reference evidence="12" key="2">
    <citation type="submission" date="2021-01" db="UniProtKB">
        <authorList>
            <consortium name="EnsemblMetazoa"/>
        </authorList>
    </citation>
    <scope>IDENTIFICATION</scope>
</reference>
<evidence type="ECO:0000256" key="3">
    <source>
        <dbReference type="ARBA" id="ARBA00022692"/>
    </source>
</evidence>
<dbReference type="PROSITE" id="PS50262">
    <property type="entry name" value="G_PROTEIN_RECEP_F1_2"/>
    <property type="match status" value="1"/>
</dbReference>
<proteinExistence type="predicted"/>
<keyword evidence="6 10" id="KW-0472">Membrane</keyword>
<evidence type="ECO:0000313" key="12">
    <source>
        <dbReference type="EnsemblMetazoa" id="XP_011663478"/>
    </source>
</evidence>
<dbReference type="EnsemblMetazoa" id="XM_011665176">
    <property type="protein sequence ID" value="XP_011663478"/>
    <property type="gene ID" value="LOC105437958"/>
</dbReference>
<dbReference type="Proteomes" id="UP000007110">
    <property type="component" value="Unassembled WGS sequence"/>
</dbReference>
<evidence type="ECO:0000256" key="1">
    <source>
        <dbReference type="ARBA" id="ARBA00004651"/>
    </source>
</evidence>
<protein>
    <recommendedName>
        <fullName evidence="11">G-protein coupled receptors family 1 profile domain-containing protein</fullName>
    </recommendedName>
</protein>
<feature type="transmembrane region" description="Helical" evidence="10">
    <location>
        <begin position="134"/>
        <end position="155"/>
    </location>
</feature>
<evidence type="ECO:0000256" key="2">
    <source>
        <dbReference type="ARBA" id="ARBA00022475"/>
    </source>
</evidence>
<feature type="transmembrane region" description="Helical" evidence="10">
    <location>
        <begin position="55"/>
        <end position="79"/>
    </location>
</feature>
<dbReference type="InterPro" id="IPR017452">
    <property type="entry name" value="GPCR_Rhodpsn_7TM"/>
</dbReference>
<evidence type="ECO:0000256" key="9">
    <source>
        <dbReference type="SAM" id="MobiDB-lite"/>
    </source>
</evidence>
<evidence type="ECO:0000256" key="4">
    <source>
        <dbReference type="ARBA" id="ARBA00022989"/>
    </source>
</evidence>
<dbReference type="RefSeq" id="XP_011663478.1">
    <property type="nucleotide sequence ID" value="XM_011665176.1"/>
</dbReference>
<feature type="domain" description="G-protein coupled receptors family 1 profile" evidence="11">
    <location>
        <begin position="34"/>
        <end position="493"/>
    </location>
</feature>
<dbReference type="KEGG" id="spu:105437958"/>
<feature type="transmembrane region" description="Helical" evidence="10">
    <location>
        <begin position="446"/>
        <end position="468"/>
    </location>
</feature>
<dbReference type="OMA" id="CMAPTII"/>
<keyword evidence="2" id="KW-1003">Cell membrane</keyword>
<keyword evidence="5" id="KW-0297">G-protein coupled receptor</keyword>
<feature type="transmembrane region" description="Helical" evidence="10">
    <location>
        <begin position="474"/>
        <end position="495"/>
    </location>
</feature>
<sequence>MEATTKDALPEISGYERMISAGVFIIIAAVAISGNSLVILAVLLSRKLQTTTNIYVLAVAITDFLISNIQVVQAVMLLVKSRSTFLLKVCSGAAALNFVLLGCSMGALMLIAVNRMQIVTSKPSSTSKPTARKAVASIIVVYALNVLGLVGVVLIDGLRFGNVRGTCNYLGGNFVDYAIGVYIFCLLTVIIVCYGRIYYHVRRHYRQVAQMKIRPFPTARQYNPRSLKAPNVDRDSSPPASPSLNPILKVNTRSTSIAGPSACSKTPGVAFGQRIASTSVGVFELSKSPCERACRPEPGEIISQKFGDDTPITQVTILPPHKDLSLINTANLQMKSGGSSGAETMSNTNEIAMTAGTEVKNIGCNRQEHNSKHGANVVALSCIKENPSSFVPNDQTLDGSKLASGAASFLNRSAILRTPSNRQGNTKPHRVRHQDNRMKTESRITFNMLLLVVTFFACMAPTIIQLFIPGQQDSNWIIFLILFSNCCWNPMIYAWKHPDFKHTFGCIIRGKFSRIRDPVPWLRRRITAS</sequence>
<evidence type="ECO:0000256" key="10">
    <source>
        <dbReference type="SAM" id="Phobius"/>
    </source>
</evidence>
<dbReference type="GO" id="GO:0004930">
    <property type="term" value="F:G protein-coupled receptor activity"/>
    <property type="evidence" value="ECO:0000318"/>
    <property type="project" value="GO_Central"/>
</dbReference>
<feature type="transmembrane region" description="Helical" evidence="10">
    <location>
        <begin position="175"/>
        <end position="197"/>
    </location>
</feature>
<reference evidence="13" key="1">
    <citation type="submission" date="2015-02" db="EMBL/GenBank/DDBJ databases">
        <title>Genome sequencing for Strongylocentrotus purpuratus.</title>
        <authorList>
            <person name="Murali S."/>
            <person name="Liu Y."/>
            <person name="Vee V."/>
            <person name="English A."/>
            <person name="Wang M."/>
            <person name="Skinner E."/>
            <person name="Han Y."/>
            <person name="Muzny D.M."/>
            <person name="Worley K.C."/>
            <person name="Gibbs R.A."/>
        </authorList>
    </citation>
    <scope>NUCLEOTIDE SEQUENCE</scope>
</reference>
<dbReference type="SUPFAM" id="SSF81321">
    <property type="entry name" value="Family A G protein-coupled receptor-like"/>
    <property type="match status" value="1"/>
</dbReference>
<dbReference type="PANTHER" id="PTHR24228:SF72">
    <property type="entry name" value="G-PROTEIN COUPLED RECEPTORS FAMILY 1 PROFILE DOMAIN-CONTAINING PROTEIN"/>
    <property type="match status" value="1"/>
</dbReference>
<feature type="transmembrane region" description="Helical" evidence="10">
    <location>
        <begin position="19"/>
        <end position="43"/>
    </location>
</feature>
<keyword evidence="8" id="KW-0807">Transducer</keyword>
<dbReference type="Gene3D" id="1.20.1070.10">
    <property type="entry name" value="Rhodopsin 7-helix transmembrane proteins"/>
    <property type="match status" value="2"/>
</dbReference>
<dbReference type="InParanoid" id="A0A7M7LVN2"/>
<dbReference type="GeneID" id="105437958"/>
<dbReference type="PANTHER" id="PTHR24228">
    <property type="entry name" value="B2 BRADYKININ RECEPTOR/ANGIOTENSIN II RECEPTOR"/>
    <property type="match status" value="1"/>
</dbReference>
<dbReference type="CDD" id="cd00637">
    <property type="entry name" value="7tm_classA_rhodopsin-like"/>
    <property type="match status" value="2"/>
</dbReference>
<name>A0A7M7LVN2_STRPU</name>
<dbReference type="PRINTS" id="PR00237">
    <property type="entry name" value="GPCRRHODOPSN"/>
</dbReference>
<evidence type="ECO:0000259" key="11">
    <source>
        <dbReference type="PROSITE" id="PS50262"/>
    </source>
</evidence>
<feature type="transmembrane region" description="Helical" evidence="10">
    <location>
        <begin position="85"/>
        <end position="113"/>
    </location>
</feature>
<dbReference type="GO" id="GO:0043410">
    <property type="term" value="P:positive regulation of MAPK cascade"/>
    <property type="evidence" value="ECO:0000318"/>
    <property type="project" value="GO_Central"/>
</dbReference>
<dbReference type="Pfam" id="PF00001">
    <property type="entry name" value="7tm_1"/>
    <property type="match status" value="1"/>
</dbReference>
<keyword evidence="4 10" id="KW-1133">Transmembrane helix</keyword>
<keyword evidence="7" id="KW-0675">Receptor</keyword>
<feature type="region of interest" description="Disordered" evidence="9">
    <location>
        <begin position="221"/>
        <end position="245"/>
    </location>
</feature>
<dbReference type="GO" id="GO:0071880">
    <property type="term" value="P:adenylate cyclase-activating adrenergic receptor signaling pathway"/>
    <property type="evidence" value="ECO:0000318"/>
    <property type="project" value="GO_Central"/>
</dbReference>
<evidence type="ECO:0000256" key="7">
    <source>
        <dbReference type="ARBA" id="ARBA00023170"/>
    </source>
</evidence>
<organism evidence="12 13">
    <name type="scientific">Strongylocentrotus purpuratus</name>
    <name type="common">Purple sea urchin</name>
    <dbReference type="NCBI Taxonomy" id="7668"/>
    <lineage>
        <taxon>Eukaryota</taxon>
        <taxon>Metazoa</taxon>
        <taxon>Echinodermata</taxon>
        <taxon>Eleutherozoa</taxon>
        <taxon>Echinozoa</taxon>
        <taxon>Echinoidea</taxon>
        <taxon>Euechinoidea</taxon>
        <taxon>Echinacea</taxon>
        <taxon>Camarodonta</taxon>
        <taxon>Echinidea</taxon>
        <taxon>Strongylocentrotidae</taxon>
        <taxon>Strongylocentrotus</taxon>
    </lineage>
</organism>
<evidence type="ECO:0000256" key="6">
    <source>
        <dbReference type="ARBA" id="ARBA00023136"/>
    </source>
</evidence>
<dbReference type="OrthoDB" id="10448329at2759"/>
<accession>A0A7M7LVN2</accession>
<keyword evidence="13" id="KW-1185">Reference proteome</keyword>
<evidence type="ECO:0000256" key="5">
    <source>
        <dbReference type="ARBA" id="ARBA00023040"/>
    </source>
</evidence>
<evidence type="ECO:0000256" key="8">
    <source>
        <dbReference type="ARBA" id="ARBA00023224"/>
    </source>
</evidence>
<keyword evidence="3 10" id="KW-0812">Transmembrane</keyword>
<dbReference type="InterPro" id="IPR000276">
    <property type="entry name" value="GPCR_Rhodpsn"/>
</dbReference>
<dbReference type="AlphaFoldDB" id="A0A7M7LVN2"/>
<comment type="subcellular location">
    <subcellularLocation>
        <location evidence="1">Cell membrane</location>
        <topology evidence="1">Multi-pass membrane protein</topology>
    </subcellularLocation>
</comment>
<evidence type="ECO:0000313" key="13">
    <source>
        <dbReference type="Proteomes" id="UP000007110"/>
    </source>
</evidence>